<dbReference type="Proteomes" id="UP000521313">
    <property type="component" value="Unassembled WGS sequence"/>
</dbReference>
<gene>
    <name evidence="3" type="ORF">HNQ43_001667</name>
</gene>
<dbReference type="EMBL" id="JACHHD010000019">
    <property type="protein sequence ID" value="MBB5185592.1"/>
    <property type="molecule type" value="Genomic_DNA"/>
</dbReference>
<dbReference type="RefSeq" id="WP_183376691.1">
    <property type="nucleotide sequence ID" value="NZ_JACHHD010000019.1"/>
</dbReference>
<dbReference type="Gene3D" id="1.10.260.40">
    <property type="entry name" value="lambda repressor-like DNA-binding domains"/>
    <property type="match status" value="1"/>
</dbReference>
<dbReference type="GO" id="GO:0003677">
    <property type="term" value="F:DNA binding"/>
    <property type="evidence" value="ECO:0007669"/>
    <property type="project" value="UniProtKB-KW"/>
</dbReference>
<comment type="caution">
    <text evidence="3">The sequence shown here is derived from an EMBL/GenBank/DDBJ whole genome shotgun (WGS) entry which is preliminary data.</text>
</comment>
<dbReference type="PROSITE" id="PS50943">
    <property type="entry name" value="HTH_CROC1"/>
    <property type="match status" value="1"/>
</dbReference>
<dbReference type="InterPro" id="IPR001387">
    <property type="entry name" value="Cro/C1-type_HTH"/>
</dbReference>
<evidence type="ECO:0000313" key="3">
    <source>
        <dbReference type="EMBL" id="MBB5185592.1"/>
    </source>
</evidence>
<dbReference type="PANTHER" id="PTHR46558:SF13">
    <property type="entry name" value="HTH-TYPE TRANSCRIPTIONAL REGULATOR IMMR"/>
    <property type="match status" value="1"/>
</dbReference>
<dbReference type="InterPro" id="IPR010982">
    <property type="entry name" value="Lambda_DNA-bd_dom_sf"/>
</dbReference>
<evidence type="ECO:0000259" key="2">
    <source>
        <dbReference type="PROSITE" id="PS50943"/>
    </source>
</evidence>
<organism evidence="3 4">
    <name type="scientific">Faecalicoccus acidiformans</name>
    <dbReference type="NCBI Taxonomy" id="915173"/>
    <lineage>
        <taxon>Bacteria</taxon>
        <taxon>Bacillati</taxon>
        <taxon>Bacillota</taxon>
        <taxon>Erysipelotrichia</taxon>
        <taxon>Erysipelotrichales</taxon>
        <taxon>Erysipelotrichaceae</taxon>
        <taxon>Faecalicoccus</taxon>
    </lineage>
</organism>
<dbReference type="SMART" id="SM00530">
    <property type="entry name" value="HTH_XRE"/>
    <property type="match status" value="1"/>
</dbReference>
<proteinExistence type="predicted"/>
<feature type="domain" description="HTH cro/C1-type" evidence="2">
    <location>
        <begin position="8"/>
        <end position="62"/>
    </location>
</feature>
<sequence length="331" mass="38879">MKHLASNLYYLRTRNGYTQEELANHLFLTHQTISNHETGKTEPDFSIIQKYADFYHISAEDLLLNDLSKKEKNSRIIFDSVIFDKRDKVFIIISGTKGTYSYKNIKKCEILNEKARYKGKEEPFTHQVVTGVDWLVQANILEQPFYVGLRLTMKDGTHLAIYTSKQPTRTQTDFHIRDVKEAEKIKKLIDKIIMKYKNDESYKMDNVNSKNILFDKDRQTFQILSGSKGIYPMKDVYKCQIVFEDAKYYGKTKPFSHRLLISSFESFFVTLRDTYVGLEIELKNKEKLYVYVSNIKQKHYSDAFKADVKVAETLKKYFKTIITGNKTMKDE</sequence>
<keyword evidence="1" id="KW-0238">DNA-binding</keyword>
<dbReference type="CDD" id="cd00093">
    <property type="entry name" value="HTH_XRE"/>
    <property type="match status" value="1"/>
</dbReference>
<name>A0A7W8D1Q3_9FIRM</name>
<evidence type="ECO:0000313" key="4">
    <source>
        <dbReference type="Proteomes" id="UP000521313"/>
    </source>
</evidence>
<dbReference type="AlphaFoldDB" id="A0A7W8D1Q3"/>
<dbReference type="Pfam" id="PF01381">
    <property type="entry name" value="HTH_3"/>
    <property type="match status" value="1"/>
</dbReference>
<protein>
    <submittedName>
        <fullName evidence="3">Transcriptional regulator with XRE-family HTH domain</fullName>
    </submittedName>
</protein>
<dbReference type="SUPFAM" id="SSF47413">
    <property type="entry name" value="lambda repressor-like DNA-binding domains"/>
    <property type="match status" value="1"/>
</dbReference>
<reference evidence="3 4" key="1">
    <citation type="submission" date="2020-08" db="EMBL/GenBank/DDBJ databases">
        <title>Genomic Encyclopedia of Type Strains, Phase IV (KMG-IV): sequencing the most valuable type-strain genomes for metagenomic binning, comparative biology and taxonomic classification.</title>
        <authorList>
            <person name="Goeker M."/>
        </authorList>
    </citation>
    <scope>NUCLEOTIDE SEQUENCE [LARGE SCALE GENOMIC DNA]</scope>
    <source>
        <strain evidence="3 4">DSM 26963</strain>
    </source>
</reference>
<evidence type="ECO:0000256" key="1">
    <source>
        <dbReference type="ARBA" id="ARBA00023125"/>
    </source>
</evidence>
<dbReference type="PANTHER" id="PTHR46558">
    <property type="entry name" value="TRACRIPTIONAL REGULATORY PROTEIN-RELATED-RELATED"/>
    <property type="match status" value="1"/>
</dbReference>
<accession>A0A7W8D1Q3</accession>